<evidence type="ECO:0000313" key="8">
    <source>
        <dbReference type="EMBL" id="KAJ0204047.1"/>
    </source>
</evidence>
<dbReference type="GO" id="GO:0004519">
    <property type="term" value="F:endonuclease activity"/>
    <property type="evidence" value="ECO:0007669"/>
    <property type="project" value="UniProtKB-KW"/>
</dbReference>
<dbReference type="Proteomes" id="UP000235145">
    <property type="component" value="Unassembled WGS sequence"/>
</dbReference>
<feature type="domain" description="Reverse transcriptase RNase H-like" evidence="7">
    <location>
        <begin position="24"/>
        <end position="87"/>
    </location>
</feature>
<reference evidence="8 9" key="1">
    <citation type="journal article" date="2017" name="Nat. Commun.">
        <title>Genome assembly with in vitro proximity ligation data and whole-genome triplication in lettuce.</title>
        <authorList>
            <person name="Reyes-Chin-Wo S."/>
            <person name="Wang Z."/>
            <person name="Yang X."/>
            <person name="Kozik A."/>
            <person name="Arikit S."/>
            <person name="Song C."/>
            <person name="Xia L."/>
            <person name="Froenicke L."/>
            <person name="Lavelle D.O."/>
            <person name="Truco M.J."/>
            <person name="Xia R."/>
            <person name="Zhu S."/>
            <person name="Xu C."/>
            <person name="Xu H."/>
            <person name="Xu X."/>
            <person name="Cox K."/>
            <person name="Korf I."/>
            <person name="Meyers B.C."/>
            <person name="Michelmore R.W."/>
        </authorList>
    </citation>
    <scope>NUCLEOTIDE SEQUENCE [LARGE SCALE GENOMIC DNA]</scope>
    <source>
        <strain evidence="9">cv. Salinas</strain>
        <tissue evidence="8">Seedlings</tissue>
    </source>
</reference>
<dbReference type="GO" id="GO:0016787">
    <property type="term" value="F:hydrolase activity"/>
    <property type="evidence" value="ECO:0007669"/>
    <property type="project" value="UniProtKB-KW"/>
</dbReference>
<keyword evidence="1" id="KW-0808">Transferase</keyword>
<dbReference type="AlphaFoldDB" id="A0A9R1XDB8"/>
<evidence type="ECO:0000256" key="3">
    <source>
        <dbReference type="ARBA" id="ARBA00022722"/>
    </source>
</evidence>
<keyword evidence="3" id="KW-0540">Nuclease</keyword>
<evidence type="ECO:0000313" key="9">
    <source>
        <dbReference type="Proteomes" id="UP000235145"/>
    </source>
</evidence>
<evidence type="ECO:0000256" key="4">
    <source>
        <dbReference type="ARBA" id="ARBA00022759"/>
    </source>
</evidence>
<name>A0A9R1XDB8_LACSA</name>
<evidence type="ECO:0000256" key="2">
    <source>
        <dbReference type="ARBA" id="ARBA00022695"/>
    </source>
</evidence>
<evidence type="ECO:0000256" key="5">
    <source>
        <dbReference type="ARBA" id="ARBA00022801"/>
    </source>
</evidence>
<dbReference type="InterPro" id="IPR041373">
    <property type="entry name" value="RT_RNaseH"/>
</dbReference>
<protein>
    <recommendedName>
        <fullName evidence="7">Reverse transcriptase RNase H-like domain-containing protein</fullName>
    </recommendedName>
</protein>
<comment type="caution">
    <text evidence="8">The sequence shown here is derived from an EMBL/GenBank/DDBJ whole genome shotgun (WGS) entry which is preliminary data.</text>
</comment>
<keyword evidence="5" id="KW-0378">Hydrolase</keyword>
<keyword evidence="9" id="KW-1185">Reference proteome</keyword>
<evidence type="ECO:0000259" key="7">
    <source>
        <dbReference type="Pfam" id="PF17917"/>
    </source>
</evidence>
<dbReference type="PANTHER" id="PTHR48475:SF2">
    <property type="entry name" value="RIBONUCLEASE H"/>
    <property type="match status" value="1"/>
</dbReference>
<dbReference type="GO" id="GO:0003964">
    <property type="term" value="F:RNA-directed DNA polymerase activity"/>
    <property type="evidence" value="ECO:0007669"/>
    <property type="project" value="UniProtKB-KW"/>
</dbReference>
<keyword evidence="6" id="KW-0695">RNA-directed DNA polymerase</keyword>
<accession>A0A9R1XDB8</accession>
<organism evidence="8 9">
    <name type="scientific">Lactuca sativa</name>
    <name type="common">Garden lettuce</name>
    <dbReference type="NCBI Taxonomy" id="4236"/>
    <lineage>
        <taxon>Eukaryota</taxon>
        <taxon>Viridiplantae</taxon>
        <taxon>Streptophyta</taxon>
        <taxon>Embryophyta</taxon>
        <taxon>Tracheophyta</taxon>
        <taxon>Spermatophyta</taxon>
        <taxon>Magnoliopsida</taxon>
        <taxon>eudicotyledons</taxon>
        <taxon>Gunneridae</taxon>
        <taxon>Pentapetalae</taxon>
        <taxon>asterids</taxon>
        <taxon>campanulids</taxon>
        <taxon>Asterales</taxon>
        <taxon>Asteraceae</taxon>
        <taxon>Cichorioideae</taxon>
        <taxon>Cichorieae</taxon>
        <taxon>Lactucinae</taxon>
        <taxon>Lactuca</taxon>
    </lineage>
</organism>
<dbReference type="PANTHER" id="PTHR48475">
    <property type="entry name" value="RIBONUCLEASE H"/>
    <property type="match status" value="1"/>
</dbReference>
<evidence type="ECO:0000256" key="6">
    <source>
        <dbReference type="ARBA" id="ARBA00022918"/>
    </source>
</evidence>
<sequence length="157" mass="18082">MLGSLVPGEMMQVYLSVSNKGELLQGLETNYRILEKLLVTLIYAARSFRRYFQAHYIQVLLKFPIKQILLKPKTSRRLAKWAIKLGEHDISYRPRTNIKGKAFTYFLLEIPNEVNPEIHKKESSDTGRIRGLTRQPIISKANGCKNDNSSHGFKFSN</sequence>
<proteinExistence type="predicted"/>
<dbReference type="Pfam" id="PF17917">
    <property type="entry name" value="RT_RNaseH"/>
    <property type="match status" value="1"/>
</dbReference>
<gene>
    <name evidence="8" type="ORF">LSAT_V11C500253120</name>
</gene>
<evidence type="ECO:0000256" key="1">
    <source>
        <dbReference type="ARBA" id="ARBA00022679"/>
    </source>
</evidence>
<dbReference type="EMBL" id="NBSK02000005">
    <property type="protein sequence ID" value="KAJ0204047.1"/>
    <property type="molecule type" value="Genomic_DNA"/>
</dbReference>
<keyword evidence="4" id="KW-0255">Endonuclease</keyword>
<keyword evidence="2" id="KW-0548">Nucleotidyltransferase</keyword>